<reference evidence="2" key="1">
    <citation type="journal article" date="2017" name="Nature">
        <title>The sunflower genome provides insights into oil metabolism, flowering and Asterid evolution.</title>
        <authorList>
            <person name="Badouin H."/>
            <person name="Gouzy J."/>
            <person name="Grassa C.J."/>
            <person name="Murat F."/>
            <person name="Staton S.E."/>
            <person name="Cottret L."/>
            <person name="Lelandais-Briere C."/>
            <person name="Owens G.L."/>
            <person name="Carrere S."/>
            <person name="Mayjonade B."/>
            <person name="Legrand L."/>
            <person name="Gill N."/>
            <person name="Kane N.C."/>
            <person name="Bowers J.E."/>
            <person name="Hubner S."/>
            <person name="Bellec A."/>
            <person name="Berard A."/>
            <person name="Berges H."/>
            <person name="Blanchet N."/>
            <person name="Boniface M.C."/>
            <person name="Brunel D."/>
            <person name="Catrice O."/>
            <person name="Chaidir N."/>
            <person name="Claudel C."/>
            <person name="Donnadieu C."/>
            <person name="Faraut T."/>
            <person name="Fievet G."/>
            <person name="Helmstetter N."/>
            <person name="King M."/>
            <person name="Knapp S.J."/>
            <person name="Lai Z."/>
            <person name="Le Paslier M.C."/>
            <person name="Lippi Y."/>
            <person name="Lorenzon L."/>
            <person name="Mandel J.R."/>
            <person name="Marage G."/>
            <person name="Marchand G."/>
            <person name="Marquand E."/>
            <person name="Bret-Mestries E."/>
            <person name="Morien E."/>
            <person name="Nambeesan S."/>
            <person name="Nguyen T."/>
            <person name="Pegot-Espagnet P."/>
            <person name="Pouilly N."/>
            <person name="Raftis F."/>
            <person name="Sallet E."/>
            <person name="Schiex T."/>
            <person name="Thomas J."/>
            <person name="Vandecasteele C."/>
            <person name="Vares D."/>
            <person name="Vear F."/>
            <person name="Vautrin S."/>
            <person name="Crespi M."/>
            <person name="Mangin B."/>
            <person name="Burke J.M."/>
            <person name="Salse J."/>
            <person name="Munos S."/>
            <person name="Vincourt P."/>
            <person name="Rieseberg L.H."/>
            <person name="Langlade N.B."/>
        </authorList>
    </citation>
    <scope>NUCLEOTIDE SEQUENCE</scope>
    <source>
        <tissue evidence="2">Leaves</tissue>
    </source>
</reference>
<gene>
    <name evidence="2" type="ORF">HanXRQr2_Chr16g0736421</name>
</gene>
<evidence type="ECO:0000313" key="2">
    <source>
        <dbReference type="EMBL" id="KAF5759041.1"/>
    </source>
</evidence>
<sequence>MLETKLVASVSNSLYCIRAYVQVYRNEKAKKKRDRHEGRAGQTPRTISLHQTKNNYFH</sequence>
<comment type="caution">
    <text evidence="2">The sequence shown here is derived from an EMBL/GenBank/DDBJ whole genome shotgun (WGS) entry which is preliminary data.</text>
</comment>
<name>A0A9K3GXV3_HELAN</name>
<evidence type="ECO:0000256" key="1">
    <source>
        <dbReference type="SAM" id="MobiDB-lite"/>
    </source>
</evidence>
<dbReference type="AlphaFoldDB" id="A0A9K3GXV3"/>
<dbReference type="Gramene" id="mRNA:HanXRQr2_Chr16g0736421">
    <property type="protein sequence ID" value="CDS:HanXRQr2_Chr16g0736421.1"/>
    <property type="gene ID" value="HanXRQr2_Chr16g0736421"/>
</dbReference>
<dbReference type="Proteomes" id="UP000215914">
    <property type="component" value="Unassembled WGS sequence"/>
</dbReference>
<keyword evidence="3" id="KW-1185">Reference proteome</keyword>
<protein>
    <submittedName>
        <fullName evidence="2">Uncharacterized protein</fullName>
    </submittedName>
</protein>
<dbReference type="EMBL" id="MNCJ02000331">
    <property type="protein sequence ID" value="KAF5759041.1"/>
    <property type="molecule type" value="Genomic_DNA"/>
</dbReference>
<feature type="compositionally biased region" description="Polar residues" evidence="1">
    <location>
        <begin position="43"/>
        <end position="58"/>
    </location>
</feature>
<proteinExistence type="predicted"/>
<feature type="region of interest" description="Disordered" evidence="1">
    <location>
        <begin position="29"/>
        <end position="58"/>
    </location>
</feature>
<accession>A0A9K3GXV3</accession>
<reference evidence="2" key="2">
    <citation type="submission" date="2020-06" db="EMBL/GenBank/DDBJ databases">
        <title>Helianthus annuus Genome sequencing and assembly Release 2.</title>
        <authorList>
            <person name="Gouzy J."/>
            <person name="Langlade N."/>
            <person name="Munos S."/>
        </authorList>
    </citation>
    <scope>NUCLEOTIDE SEQUENCE</scope>
    <source>
        <tissue evidence="2">Leaves</tissue>
    </source>
</reference>
<evidence type="ECO:0000313" key="3">
    <source>
        <dbReference type="Proteomes" id="UP000215914"/>
    </source>
</evidence>
<organism evidence="2 3">
    <name type="scientific">Helianthus annuus</name>
    <name type="common">Common sunflower</name>
    <dbReference type="NCBI Taxonomy" id="4232"/>
    <lineage>
        <taxon>Eukaryota</taxon>
        <taxon>Viridiplantae</taxon>
        <taxon>Streptophyta</taxon>
        <taxon>Embryophyta</taxon>
        <taxon>Tracheophyta</taxon>
        <taxon>Spermatophyta</taxon>
        <taxon>Magnoliopsida</taxon>
        <taxon>eudicotyledons</taxon>
        <taxon>Gunneridae</taxon>
        <taxon>Pentapetalae</taxon>
        <taxon>asterids</taxon>
        <taxon>campanulids</taxon>
        <taxon>Asterales</taxon>
        <taxon>Asteraceae</taxon>
        <taxon>Asteroideae</taxon>
        <taxon>Heliantheae alliance</taxon>
        <taxon>Heliantheae</taxon>
        <taxon>Helianthus</taxon>
    </lineage>
</organism>